<accession>A0A4Q2M5P1</accession>
<reference evidence="2 3" key="1">
    <citation type="submission" date="2019-01" db="EMBL/GenBank/DDBJ databases">
        <title>Agromyces.</title>
        <authorList>
            <person name="Li J."/>
        </authorList>
    </citation>
    <scope>NUCLEOTIDE SEQUENCE [LARGE SCALE GENOMIC DNA]</scope>
    <source>
        <strain evidence="2 3">DSM 23870</strain>
    </source>
</reference>
<dbReference type="EMBL" id="SDPM01000002">
    <property type="protein sequence ID" value="RXZ87279.1"/>
    <property type="molecule type" value="Genomic_DNA"/>
</dbReference>
<dbReference type="EMBL" id="JACCBI010000001">
    <property type="protein sequence ID" value="NYD66611.1"/>
    <property type="molecule type" value="Genomic_DNA"/>
</dbReference>
<reference evidence="1 4" key="2">
    <citation type="submission" date="2020-07" db="EMBL/GenBank/DDBJ databases">
        <title>Sequencing the genomes of 1000 actinobacteria strains.</title>
        <authorList>
            <person name="Klenk H.-P."/>
        </authorList>
    </citation>
    <scope>NUCLEOTIDE SEQUENCE [LARGE SCALE GENOMIC DNA]</scope>
    <source>
        <strain evidence="1 4">DSM 23870</strain>
    </source>
</reference>
<dbReference type="OrthoDB" id="7595245at2"/>
<protein>
    <submittedName>
        <fullName evidence="2">Uncharacterized protein</fullName>
    </submittedName>
</protein>
<dbReference type="Proteomes" id="UP000581087">
    <property type="component" value="Unassembled WGS sequence"/>
</dbReference>
<dbReference type="RefSeq" id="WP_129172854.1">
    <property type="nucleotide sequence ID" value="NZ_JACCBI010000001.1"/>
</dbReference>
<evidence type="ECO:0000313" key="3">
    <source>
        <dbReference type="Proteomes" id="UP000292686"/>
    </source>
</evidence>
<evidence type="ECO:0000313" key="1">
    <source>
        <dbReference type="EMBL" id="NYD66611.1"/>
    </source>
</evidence>
<organism evidence="2 3">
    <name type="scientific">Agromyces atrinae</name>
    <dbReference type="NCBI Taxonomy" id="592376"/>
    <lineage>
        <taxon>Bacteria</taxon>
        <taxon>Bacillati</taxon>
        <taxon>Actinomycetota</taxon>
        <taxon>Actinomycetes</taxon>
        <taxon>Micrococcales</taxon>
        <taxon>Microbacteriaceae</taxon>
        <taxon>Agromyces</taxon>
    </lineage>
</organism>
<dbReference type="AlphaFoldDB" id="A0A4Q2M5P1"/>
<gene>
    <name evidence="1" type="ORF">BJ972_001130</name>
    <name evidence="2" type="ORF">ESP50_04995</name>
</gene>
<sequence length="255" mass="27761">MHVELVEPGDAIVRPRFNSETIAVLSEVTSFAEVLPVLDDLRARVAPDRVVMTIDDRGQATYTSMHAAEAEEFSVEADDIDWDDVVAVARYDAAQVARIAAALDAAETPPLTSLREKLALDDDGLAVLLDLNARPDRPLDDVAIVQRCRVERDDLVIAALPNGYFTSDADTFENHAVVLELGRHGYRHFGVGASLLAFDRPTPPTPVEADAIVGVLTSLYGSPASPHWEEIARVLGESRLLLVGYTDGFTEMLVE</sequence>
<comment type="caution">
    <text evidence="2">The sequence shown here is derived from an EMBL/GenBank/DDBJ whole genome shotgun (WGS) entry which is preliminary data.</text>
</comment>
<keyword evidence="3" id="KW-1185">Reference proteome</keyword>
<evidence type="ECO:0000313" key="4">
    <source>
        <dbReference type="Proteomes" id="UP000581087"/>
    </source>
</evidence>
<proteinExistence type="predicted"/>
<name>A0A4Q2M5P1_9MICO</name>
<evidence type="ECO:0000313" key="2">
    <source>
        <dbReference type="EMBL" id="RXZ87279.1"/>
    </source>
</evidence>
<dbReference type="Proteomes" id="UP000292686">
    <property type="component" value="Unassembled WGS sequence"/>
</dbReference>